<name>A0A381LHS2_BLUGR</name>
<accession>A0A381LHS2</accession>
<feature type="non-terminal residue" evidence="2">
    <location>
        <position position="645"/>
    </location>
</feature>
<protein>
    <submittedName>
        <fullName evidence="2">BgtAc-31247</fullName>
    </submittedName>
</protein>
<feature type="compositionally biased region" description="Polar residues" evidence="1">
    <location>
        <begin position="1"/>
        <end position="10"/>
    </location>
</feature>
<proteinExistence type="predicted"/>
<feature type="compositionally biased region" description="Low complexity" evidence="1">
    <location>
        <begin position="69"/>
        <end position="85"/>
    </location>
</feature>
<organism evidence="2">
    <name type="scientific">Blumeria graminis f. sp. tritici 96224</name>
    <dbReference type="NCBI Taxonomy" id="1268274"/>
    <lineage>
        <taxon>Eukaryota</taxon>
        <taxon>Fungi</taxon>
        <taxon>Dikarya</taxon>
        <taxon>Ascomycota</taxon>
        <taxon>Pezizomycotina</taxon>
        <taxon>Leotiomycetes</taxon>
        <taxon>Erysiphales</taxon>
        <taxon>Erysiphaceae</taxon>
        <taxon>Blumeria</taxon>
    </lineage>
</organism>
<dbReference type="OrthoDB" id="3597908at2759"/>
<evidence type="ECO:0000313" key="2">
    <source>
        <dbReference type="EMBL" id="SUZ12716.1"/>
    </source>
</evidence>
<feature type="region of interest" description="Disordered" evidence="1">
    <location>
        <begin position="63"/>
        <end position="176"/>
    </location>
</feature>
<feature type="region of interest" description="Disordered" evidence="1">
    <location>
        <begin position="1"/>
        <end position="48"/>
    </location>
</feature>
<evidence type="ECO:0000256" key="1">
    <source>
        <dbReference type="SAM" id="MobiDB-lite"/>
    </source>
</evidence>
<feature type="compositionally biased region" description="Basic and acidic residues" evidence="1">
    <location>
        <begin position="305"/>
        <end position="328"/>
    </location>
</feature>
<feature type="compositionally biased region" description="Polar residues" evidence="1">
    <location>
        <begin position="139"/>
        <end position="162"/>
    </location>
</feature>
<feature type="region of interest" description="Disordered" evidence="1">
    <location>
        <begin position="300"/>
        <end position="330"/>
    </location>
</feature>
<reference evidence="2" key="1">
    <citation type="submission" date="2018-07" db="EMBL/GenBank/DDBJ databases">
        <authorList>
            <person name="Quirk P.G."/>
            <person name="Krulwich T.A."/>
        </authorList>
    </citation>
    <scope>NUCLEOTIDE SEQUENCE</scope>
    <source>
        <strain evidence="2">96224</strain>
    </source>
</reference>
<dbReference type="EMBL" id="UIGY01000202">
    <property type="protein sequence ID" value="SUZ12716.1"/>
    <property type="molecule type" value="Genomic_DNA"/>
</dbReference>
<sequence>MESPMKSVTTKPRVKKEGFGRNELLSTPRSKSSKDIAIKRDTITKSAKADAIKTPDNFKTFTRKQIIDSTGGSSSRASNISSSRIPRVPTAANRIPLRSKISKPLMSDSTHNNNTSSTQRSQQALHLKQKKTRKPINEDTFTPVIQKNVYDHSNGSSKSGLDSTEDESNPVLNPPDFQSELSDWEIIDWPWVTQYSPLERITLLSDCNFIKIFPVPRIIPLGVPLDRQPTLYPYNFLRLFADNCSGEDKLRQASLKTTEPIGSVRNDGNVSTHRHIPLAKQSTRLKEPEAITKDPAVISIGPAHSTDHATPKASEIRTETESLDSDRDNTEDESLLKNIEFFIKNFGLKKKHGRELLLRLLQFLTSYGGENNPEEEPRQKFSHKEKCPYSIEKHYRAENATNSKCQLNPNVPEFEPSIDSTIRSCELLQRLSDQVLQQKGTSHGLHVPTFQQDENIEVLSTVKDPVLLKGDGPRADQLMYKFNVPEIEKRPLWVKTLQSKGANTQNKLIGSSLKKLHTLESNIQQPTPLSEIPQLHNNSHHLPNLTTCTNDKIASDLPMNDDGPGRVAKVMDNRWAQQMLEKFRDKYPMTGSPNLDPVTEVNQKVMSDIQQRLEYLLLVKKEKEAYQHWLAYSSGCFNAENVTET</sequence>
<dbReference type="AlphaFoldDB" id="A0A381LHS2"/>
<feature type="compositionally biased region" description="Low complexity" evidence="1">
    <location>
        <begin position="107"/>
        <end position="123"/>
    </location>
</feature>
<gene>
    <name evidence="2" type="ORF">BGT96224V2_LOCUS5889</name>
</gene>
<feature type="compositionally biased region" description="Basic and acidic residues" evidence="1">
    <location>
        <begin position="32"/>
        <end position="48"/>
    </location>
</feature>